<proteinExistence type="inferred from homology"/>
<dbReference type="OrthoDB" id="409792at2759"/>
<gene>
    <name evidence="11" type="ORF">BP5796_12681</name>
</gene>
<dbReference type="Proteomes" id="UP000256328">
    <property type="component" value="Unassembled WGS sequence"/>
</dbReference>
<organism evidence="11 12">
    <name type="scientific">Coleophoma crateriformis</name>
    <dbReference type="NCBI Taxonomy" id="565419"/>
    <lineage>
        <taxon>Eukaryota</taxon>
        <taxon>Fungi</taxon>
        <taxon>Dikarya</taxon>
        <taxon>Ascomycota</taxon>
        <taxon>Pezizomycotina</taxon>
        <taxon>Leotiomycetes</taxon>
        <taxon>Helotiales</taxon>
        <taxon>Dermateaceae</taxon>
        <taxon>Coleophoma</taxon>
    </lineage>
</organism>
<comment type="similarity">
    <text evidence="7">Belongs to the fluoride channel Fluc/FEX (TC 1.A.43) family.</text>
</comment>
<keyword evidence="3" id="KW-1003">Cell membrane</keyword>
<keyword evidence="6 10" id="KW-0472">Membrane</keyword>
<comment type="function">
    <text evidence="1">Fluoride channel required for the rapid expulsion of cytoplasmic fluoride.</text>
</comment>
<dbReference type="PANTHER" id="PTHR28259">
    <property type="entry name" value="FLUORIDE EXPORT PROTEIN 1-RELATED"/>
    <property type="match status" value="1"/>
</dbReference>
<sequence length="487" mass="53053">MSRLLARESRQQVGSRRIDRRSDGRFDMNLRVNVDEAILASRANEAAINEASGVNREKAPSYSRQPSMAFGTQSDTSDRGVNDMEQQDWTDKKVNEKPPIDKTLSLSIKPKVSDKPSAFATKVYTAGHLIFFSFFGVLARLGLQALTFYPGAPAVFTVLWANFTGTIIMGYLMEDTQLFREEWGTPTYANAVEYARRSNDEDSTADIAAAKKAHGATKKTIPLYVGLATGFCGSFTSFSSFIRDCFLALSNDLPTPLDHPSDFSANGTALVATTTTVDRNAGFSILAISAVIIITLALCVRALYIGIAAAELTHPYSPSLSFHFTHNFINPFIVFLGLVTWIIVVVLAIFPPHPEWRGIGLFALVFAPLGCLTRFYVSLYLNPWFAKFPFGTFAVNILGTAILGVAFTVQHSANSSVIGCQVSQGIMDGFCGALTTISTWIVELTTLKKGPAYIYGSMSIGVALAMLIAIMGSVRWTVGFSDIKCVH</sequence>
<evidence type="ECO:0000256" key="5">
    <source>
        <dbReference type="ARBA" id="ARBA00022989"/>
    </source>
</evidence>
<evidence type="ECO:0000256" key="4">
    <source>
        <dbReference type="ARBA" id="ARBA00022692"/>
    </source>
</evidence>
<protein>
    <recommendedName>
        <fullName evidence="13">Chromosome condensation protein</fullName>
    </recommendedName>
</protein>
<evidence type="ECO:0000256" key="10">
    <source>
        <dbReference type="SAM" id="Phobius"/>
    </source>
</evidence>
<dbReference type="EMBL" id="PDLN01000023">
    <property type="protein sequence ID" value="RDW57231.1"/>
    <property type="molecule type" value="Genomic_DNA"/>
</dbReference>
<feature type="transmembrane region" description="Helical" evidence="10">
    <location>
        <begin position="452"/>
        <end position="474"/>
    </location>
</feature>
<dbReference type="GO" id="GO:1903425">
    <property type="term" value="F:fluoride transmembrane transporter activity"/>
    <property type="evidence" value="ECO:0007669"/>
    <property type="project" value="TreeGrafter"/>
</dbReference>
<comment type="subcellular location">
    <subcellularLocation>
        <location evidence="2">Cell membrane</location>
        <topology evidence="2">Multi-pass membrane protein</topology>
    </subcellularLocation>
</comment>
<evidence type="ECO:0000256" key="6">
    <source>
        <dbReference type="ARBA" id="ARBA00023136"/>
    </source>
</evidence>
<evidence type="ECO:0000256" key="7">
    <source>
        <dbReference type="ARBA" id="ARBA00035120"/>
    </source>
</evidence>
<accession>A0A3D8Q5Y7</accession>
<keyword evidence="5 10" id="KW-1133">Transmembrane helix</keyword>
<feature type="transmembrane region" description="Helical" evidence="10">
    <location>
        <begin position="388"/>
        <end position="409"/>
    </location>
</feature>
<feature type="region of interest" description="Disordered" evidence="9">
    <location>
        <begin position="51"/>
        <end position="88"/>
    </location>
</feature>
<evidence type="ECO:0000313" key="12">
    <source>
        <dbReference type="Proteomes" id="UP000256328"/>
    </source>
</evidence>
<evidence type="ECO:0000256" key="9">
    <source>
        <dbReference type="SAM" id="MobiDB-lite"/>
    </source>
</evidence>
<comment type="catalytic activity">
    <reaction evidence="8">
        <text>fluoride(in) = fluoride(out)</text>
        <dbReference type="Rhea" id="RHEA:76159"/>
        <dbReference type="ChEBI" id="CHEBI:17051"/>
    </reaction>
    <physiologicalReaction direction="left-to-right" evidence="8">
        <dbReference type="Rhea" id="RHEA:76160"/>
    </physiologicalReaction>
</comment>
<feature type="transmembrane region" description="Helical" evidence="10">
    <location>
        <begin position="356"/>
        <end position="376"/>
    </location>
</feature>
<dbReference type="InterPro" id="IPR003691">
    <property type="entry name" value="FluC"/>
</dbReference>
<feature type="transmembrane region" description="Helical" evidence="10">
    <location>
        <begin position="283"/>
        <end position="307"/>
    </location>
</feature>
<name>A0A3D8Q5Y7_9HELO</name>
<feature type="transmembrane region" description="Helical" evidence="10">
    <location>
        <begin position="123"/>
        <end position="142"/>
    </location>
</feature>
<evidence type="ECO:0000256" key="8">
    <source>
        <dbReference type="ARBA" id="ARBA00035585"/>
    </source>
</evidence>
<evidence type="ECO:0000256" key="1">
    <source>
        <dbReference type="ARBA" id="ARBA00002598"/>
    </source>
</evidence>
<evidence type="ECO:0000256" key="3">
    <source>
        <dbReference type="ARBA" id="ARBA00022475"/>
    </source>
</evidence>
<keyword evidence="4 10" id="KW-0812">Transmembrane</keyword>
<comment type="caution">
    <text evidence="11">The sequence shown here is derived from an EMBL/GenBank/DDBJ whole genome shotgun (WGS) entry which is preliminary data.</text>
</comment>
<feature type="transmembrane region" description="Helical" evidence="10">
    <location>
        <begin position="221"/>
        <end position="242"/>
    </location>
</feature>
<feature type="compositionally biased region" description="Polar residues" evidence="9">
    <location>
        <begin position="62"/>
        <end position="75"/>
    </location>
</feature>
<feature type="transmembrane region" description="Helical" evidence="10">
    <location>
        <begin position="154"/>
        <end position="173"/>
    </location>
</feature>
<evidence type="ECO:0008006" key="13">
    <source>
        <dbReference type="Google" id="ProtNLM"/>
    </source>
</evidence>
<evidence type="ECO:0000256" key="2">
    <source>
        <dbReference type="ARBA" id="ARBA00004651"/>
    </source>
</evidence>
<dbReference type="Pfam" id="PF02537">
    <property type="entry name" value="CRCB"/>
    <property type="match status" value="2"/>
</dbReference>
<reference evidence="11 12" key="1">
    <citation type="journal article" date="2018" name="IMA Fungus">
        <title>IMA Genome-F 9: Draft genome sequence of Annulohypoxylon stygium, Aspergillus mulundensis, Berkeleyomyces basicola (syn. Thielaviopsis basicola), Ceratocystis smalleyi, two Cercospora beticola strains, Coleophoma cylindrospora, Fusarium fracticaudum, Phialophora cf. hyalina, and Morchella septimelata.</title>
        <authorList>
            <person name="Wingfield B.D."/>
            <person name="Bills G.F."/>
            <person name="Dong Y."/>
            <person name="Huang W."/>
            <person name="Nel W.J."/>
            <person name="Swalarsk-Parry B.S."/>
            <person name="Vaghefi N."/>
            <person name="Wilken P.M."/>
            <person name="An Z."/>
            <person name="de Beer Z.W."/>
            <person name="De Vos L."/>
            <person name="Chen L."/>
            <person name="Duong T.A."/>
            <person name="Gao Y."/>
            <person name="Hammerbacher A."/>
            <person name="Kikkert J.R."/>
            <person name="Li Y."/>
            <person name="Li H."/>
            <person name="Li K."/>
            <person name="Li Q."/>
            <person name="Liu X."/>
            <person name="Ma X."/>
            <person name="Naidoo K."/>
            <person name="Pethybridge S.J."/>
            <person name="Sun J."/>
            <person name="Steenkamp E.T."/>
            <person name="van der Nest M.A."/>
            <person name="van Wyk S."/>
            <person name="Wingfield M.J."/>
            <person name="Xiong C."/>
            <person name="Yue Q."/>
            <person name="Zhang X."/>
        </authorList>
    </citation>
    <scope>NUCLEOTIDE SEQUENCE [LARGE SCALE GENOMIC DNA]</scope>
    <source>
        <strain evidence="11 12">BP5796</strain>
    </source>
</reference>
<dbReference type="GO" id="GO:0005886">
    <property type="term" value="C:plasma membrane"/>
    <property type="evidence" value="ECO:0007669"/>
    <property type="project" value="UniProtKB-SubCell"/>
</dbReference>
<dbReference type="PANTHER" id="PTHR28259:SF1">
    <property type="entry name" value="FLUORIDE EXPORT PROTEIN 1-RELATED"/>
    <property type="match status" value="1"/>
</dbReference>
<keyword evidence="12" id="KW-1185">Reference proteome</keyword>
<feature type="region of interest" description="Disordered" evidence="9">
    <location>
        <begin position="1"/>
        <end position="20"/>
    </location>
</feature>
<feature type="transmembrane region" description="Helical" evidence="10">
    <location>
        <begin position="328"/>
        <end position="350"/>
    </location>
</feature>
<evidence type="ECO:0000313" key="11">
    <source>
        <dbReference type="EMBL" id="RDW57231.1"/>
    </source>
</evidence>
<dbReference type="AlphaFoldDB" id="A0A3D8Q5Y7"/>